<keyword evidence="2" id="KW-1185">Reference proteome</keyword>
<dbReference type="EMBL" id="JADLQX010000028">
    <property type="protein sequence ID" value="MBF6301547.1"/>
    <property type="molecule type" value="Genomic_DNA"/>
</dbReference>
<dbReference type="Proteomes" id="UP000702209">
    <property type="component" value="Unassembled WGS sequence"/>
</dbReference>
<proteinExistence type="predicted"/>
<accession>A0ABS0D0M0</accession>
<dbReference type="RefSeq" id="WP_195132759.1">
    <property type="nucleotide sequence ID" value="NZ_JADLQX010000028.1"/>
</dbReference>
<evidence type="ECO:0000313" key="2">
    <source>
        <dbReference type="Proteomes" id="UP000702209"/>
    </source>
</evidence>
<comment type="caution">
    <text evidence="1">The sequence shown here is derived from an EMBL/GenBank/DDBJ whole genome shotgun (WGS) entry which is preliminary data.</text>
</comment>
<evidence type="ECO:0000313" key="1">
    <source>
        <dbReference type="EMBL" id="MBF6301547.1"/>
    </source>
</evidence>
<reference evidence="1 2" key="1">
    <citation type="submission" date="2020-10" db="EMBL/GenBank/DDBJ databases">
        <title>Identification of Nocardia species via Next-generation sequencing and recognition of intraspecies genetic diversity.</title>
        <authorList>
            <person name="Li P."/>
            <person name="Li P."/>
            <person name="Lu B."/>
        </authorList>
    </citation>
    <scope>NUCLEOTIDE SEQUENCE [LARGE SCALE GENOMIC DNA]</scope>
    <source>
        <strain evidence="1 2">BJ06-0157</strain>
    </source>
</reference>
<protein>
    <submittedName>
        <fullName evidence="1">Uncharacterized protein</fullName>
    </submittedName>
</protein>
<sequence length="71" mass="8018">MLTGPLEGAQDLGGASEEYFFFPQSPNIFWPDDRAWCVATDIDLDWTYVGGSEELVRSIVAEPRFEAFRLS</sequence>
<name>A0ABS0D0M0_9NOCA</name>
<gene>
    <name evidence="1" type="ORF">IU459_29005</name>
</gene>
<organism evidence="1 2">
    <name type="scientific">Nocardia amamiensis</name>
    <dbReference type="NCBI Taxonomy" id="404578"/>
    <lineage>
        <taxon>Bacteria</taxon>
        <taxon>Bacillati</taxon>
        <taxon>Actinomycetota</taxon>
        <taxon>Actinomycetes</taxon>
        <taxon>Mycobacteriales</taxon>
        <taxon>Nocardiaceae</taxon>
        <taxon>Nocardia</taxon>
    </lineage>
</organism>